<reference evidence="2 5" key="2">
    <citation type="submission" date="2018-11" db="EMBL/GenBank/DDBJ databases">
        <title>Proposal to divide the Flavobacteriaceae and reorganize its genera based on Amino Acid Identity values calculated from whole genome sequences.</title>
        <authorList>
            <person name="Nicholson A.C."/>
            <person name="Gulvik C.A."/>
            <person name="Whitney A.M."/>
            <person name="Humrighouse B.W."/>
            <person name="Bell M."/>
            <person name="Holmes B."/>
            <person name="Steigerwalt A.G."/>
            <person name="Villarma A."/>
            <person name="Sheth M."/>
            <person name="Batra D."/>
            <person name="Pryor J."/>
            <person name="Bernardet J.-F."/>
            <person name="Hugo C."/>
            <person name="Kampfer P."/>
            <person name="Newman J."/>
            <person name="McQuiston J.R."/>
        </authorList>
    </citation>
    <scope>NUCLEOTIDE SEQUENCE [LARGE SCALE GENOMIC DNA]</scope>
    <source>
        <strain evidence="2 5">KC_1864</strain>
    </source>
</reference>
<dbReference type="AlphaFoldDB" id="A0A3G6RFK8"/>
<dbReference type="EMBL" id="PPEH01000003">
    <property type="protein sequence ID" value="PNW14074.1"/>
    <property type="molecule type" value="Genomic_DNA"/>
</dbReference>
<protein>
    <submittedName>
        <fullName evidence="2">ImmA/IrrE family metallo-endopeptidase</fullName>
    </submittedName>
</protein>
<dbReference type="Pfam" id="PF06114">
    <property type="entry name" value="Peptidase_M78"/>
    <property type="match status" value="1"/>
</dbReference>
<accession>A0A3G6RFK8</accession>
<name>A0A3G6RFK8_CHRLC</name>
<feature type="domain" description="IrrE N-terminal-like" evidence="1">
    <location>
        <begin position="81"/>
        <end position="183"/>
    </location>
</feature>
<evidence type="ECO:0000313" key="5">
    <source>
        <dbReference type="Proteomes" id="UP000279972"/>
    </source>
</evidence>
<evidence type="ECO:0000313" key="4">
    <source>
        <dbReference type="Proteomes" id="UP000236262"/>
    </source>
</evidence>
<dbReference type="Proteomes" id="UP000279972">
    <property type="component" value="Chromosome"/>
</dbReference>
<dbReference type="Proteomes" id="UP000236262">
    <property type="component" value="Unassembled WGS sequence"/>
</dbReference>
<dbReference type="InterPro" id="IPR010359">
    <property type="entry name" value="IrrE_HExxH"/>
</dbReference>
<keyword evidence="5" id="KW-1185">Reference proteome</keyword>
<evidence type="ECO:0000313" key="3">
    <source>
        <dbReference type="EMBL" id="PNW14074.1"/>
    </source>
</evidence>
<gene>
    <name evidence="3" type="ORF">C1637_09510</name>
    <name evidence="2" type="ORF">EG342_10195</name>
</gene>
<organism evidence="3 4">
    <name type="scientific">Chryseobacterium lactis</name>
    <dbReference type="NCBI Taxonomy" id="1241981"/>
    <lineage>
        <taxon>Bacteria</taxon>
        <taxon>Pseudomonadati</taxon>
        <taxon>Bacteroidota</taxon>
        <taxon>Flavobacteriia</taxon>
        <taxon>Flavobacteriales</taxon>
        <taxon>Weeksellaceae</taxon>
        <taxon>Chryseobacterium group</taxon>
        <taxon>Chryseobacterium</taxon>
    </lineage>
</organism>
<dbReference type="EMBL" id="CP033924">
    <property type="protein sequence ID" value="AZA82251.1"/>
    <property type="molecule type" value="Genomic_DNA"/>
</dbReference>
<evidence type="ECO:0000313" key="2">
    <source>
        <dbReference type="EMBL" id="AZA82251.1"/>
    </source>
</evidence>
<dbReference type="RefSeq" id="WP_103291303.1">
    <property type="nucleotide sequence ID" value="NZ_CP033924.1"/>
</dbReference>
<dbReference type="Gene3D" id="1.10.10.2910">
    <property type="match status" value="1"/>
</dbReference>
<reference evidence="3 4" key="1">
    <citation type="submission" date="2018-01" db="EMBL/GenBank/DDBJ databases">
        <title>Draft genome sequences of Chryseobacterium lactis NCTC11390, Chryseobacterium oncorhynchi 701B-08, and Chryseobacterium viscerum 687B-08.</title>
        <authorList>
            <person name="Jeong J.-J."/>
            <person name="Lee Y.J."/>
            <person name="Park B."/>
            <person name="Choi I.-G."/>
            <person name="Kim K.D."/>
        </authorList>
    </citation>
    <scope>NUCLEOTIDE SEQUENCE [LARGE SCALE GENOMIC DNA]</scope>
    <source>
        <strain evidence="3 4">NCTC11390</strain>
    </source>
</reference>
<proteinExistence type="predicted"/>
<sequence>MPPQQEKIKYKNGFKKWADEIAIDTRKQLGLYPSSPLCAFKLCKHLNIPIFEPSQVEGLPTEHLNELLGNGSSHWSALTIPLPLDKYLIIHNPTHSEARQQSNLMHEIAHILCKHTIPEEKRKTKLSGFLRNLDIDQENEAEWLGACLQLPRPALLYSLKKGMTQLEIAEYYNCSIEMVRYRTNITGVNKQIRYLKK</sequence>
<dbReference type="KEGG" id="clac:EG342_10195"/>
<evidence type="ECO:0000259" key="1">
    <source>
        <dbReference type="Pfam" id="PF06114"/>
    </source>
</evidence>
<dbReference type="OrthoDB" id="878902at2"/>